<sequence length="130" mass="15626">MKVQIQKKTKKIYNIMQIIQNILLLQQLMMIISLTQTIILLPQMKRQQLLNIINNKYNLIFLYSTFTIYLKLQTMLGIIFAFKIFKANGFLKIAYFYIILMTKIEYNNLYVNAKLKENKLLLMTQMKYLK</sequence>
<reference evidence="2 3" key="1">
    <citation type="submission" date="2011-07" db="EMBL/GenBank/DDBJ databases">
        <authorList>
            <person name="Coyne R."/>
            <person name="Brami D."/>
            <person name="Johnson J."/>
            <person name="Hostetler J."/>
            <person name="Hannick L."/>
            <person name="Clark T."/>
            <person name="Cassidy-Hanley D."/>
            <person name="Inman J."/>
        </authorList>
    </citation>
    <scope>NUCLEOTIDE SEQUENCE [LARGE SCALE GENOMIC DNA]</scope>
    <source>
        <strain evidence="2 3">G5</strain>
    </source>
</reference>
<proteinExistence type="predicted"/>
<evidence type="ECO:0000313" key="3">
    <source>
        <dbReference type="Proteomes" id="UP000008983"/>
    </source>
</evidence>
<dbReference type="RefSeq" id="XP_004039622.1">
    <property type="nucleotide sequence ID" value="XM_004039574.1"/>
</dbReference>
<dbReference type="InParanoid" id="G0QKD0"/>
<evidence type="ECO:0000313" key="2">
    <source>
        <dbReference type="EMBL" id="EGR34318.1"/>
    </source>
</evidence>
<feature type="transmembrane region" description="Helical" evidence="1">
    <location>
        <begin position="60"/>
        <end position="82"/>
    </location>
</feature>
<name>G0QKD0_ICHMU</name>
<dbReference type="AlphaFoldDB" id="G0QKD0"/>
<gene>
    <name evidence="2" type="ORF">IMG5_016340</name>
</gene>
<evidence type="ECO:0008006" key="4">
    <source>
        <dbReference type="Google" id="ProtNLM"/>
    </source>
</evidence>
<keyword evidence="1" id="KW-1133">Transmembrane helix</keyword>
<protein>
    <recommendedName>
        <fullName evidence="4">Transmembrane protein</fullName>
    </recommendedName>
</protein>
<dbReference type="GeneID" id="14910510"/>
<feature type="transmembrane region" description="Helical" evidence="1">
    <location>
        <begin position="21"/>
        <end position="40"/>
    </location>
</feature>
<dbReference type="Proteomes" id="UP000008983">
    <property type="component" value="Unassembled WGS sequence"/>
</dbReference>
<evidence type="ECO:0000256" key="1">
    <source>
        <dbReference type="SAM" id="Phobius"/>
    </source>
</evidence>
<organism evidence="2 3">
    <name type="scientific">Ichthyophthirius multifiliis</name>
    <name type="common">White spot disease agent</name>
    <name type="synonym">Ich</name>
    <dbReference type="NCBI Taxonomy" id="5932"/>
    <lineage>
        <taxon>Eukaryota</taxon>
        <taxon>Sar</taxon>
        <taxon>Alveolata</taxon>
        <taxon>Ciliophora</taxon>
        <taxon>Intramacronucleata</taxon>
        <taxon>Oligohymenophorea</taxon>
        <taxon>Hymenostomatida</taxon>
        <taxon>Ophryoglenina</taxon>
        <taxon>Ichthyophthirius</taxon>
    </lineage>
</organism>
<keyword evidence="1" id="KW-0472">Membrane</keyword>
<accession>G0QKD0</accession>
<dbReference type="EMBL" id="GL983153">
    <property type="protein sequence ID" value="EGR34318.1"/>
    <property type="molecule type" value="Genomic_DNA"/>
</dbReference>
<keyword evidence="1" id="KW-0812">Transmembrane</keyword>
<keyword evidence="3" id="KW-1185">Reference proteome</keyword>